<dbReference type="Pfam" id="PF13442">
    <property type="entry name" value="Cytochrome_CBB3"/>
    <property type="match status" value="1"/>
</dbReference>
<keyword evidence="9" id="KW-1185">Reference proteome</keyword>
<keyword evidence="3 6" id="KW-0479">Metal-binding</keyword>
<dbReference type="InterPro" id="IPR036909">
    <property type="entry name" value="Cyt_c-like_dom_sf"/>
</dbReference>
<dbReference type="AlphaFoldDB" id="A0A1A6C447"/>
<proteinExistence type="predicted"/>
<evidence type="ECO:0000256" key="5">
    <source>
        <dbReference type="ARBA" id="ARBA00023004"/>
    </source>
</evidence>
<evidence type="ECO:0000259" key="7">
    <source>
        <dbReference type="PROSITE" id="PS51007"/>
    </source>
</evidence>
<evidence type="ECO:0000256" key="4">
    <source>
        <dbReference type="ARBA" id="ARBA00022982"/>
    </source>
</evidence>
<evidence type="ECO:0000313" key="8">
    <source>
        <dbReference type="EMBL" id="OBS09315.1"/>
    </source>
</evidence>
<dbReference type="PANTHER" id="PTHR40942:SF4">
    <property type="entry name" value="CYTOCHROME C5"/>
    <property type="match status" value="1"/>
</dbReference>
<dbReference type="Proteomes" id="UP000029273">
    <property type="component" value="Unassembled WGS sequence"/>
</dbReference>
<dbReference type="PRINTS" id="PR00607">
    <property type="entry name" value="CYTCHROMECIE"/>
</dbReference>
<evidence type="ECO:0000313" key="9">
    <source>
        <dbReference type="Proteomes" id="UP000029273"/>
    </source>
</evidence>
<comment type="caution">
    <text evidence="8">The sequence shown here is derived from an EMBL/GenBank/DDBJ whole genome shotgun (WGS) entry which is preliminary data.</text>
</comment>
<organism evidence="8 9">
    <name type="scientific">Acidihalobacter prosperus</name>
    <dbReference type="NCBI Taxonomy" id="160660"/>
    <lineage>
        <taxon>Bacteria</taxon>
        <taxon>Pseudomonadati</taxon>
        <taxon>Pseudomonadota</taxon>
        <taxon>Gammaproteobacteria</taxon>
        <taxon>Chromatiales</taxon>
        <taxon>Ectothiorhodospiraceae</taxon>
        <taxon>Acidihalobacter</taxon>
    </lineage>
</organism>
<evidence type="ECO:0000256" key="3">
    <source>
        <dbReference type="ARBA" id="ARBA00022723"/>
    </source>
</evidence>
<keyword evidence="5 6" id="KW-0408">Iron</keyword>
<name>A0A1A6C447_9GAMM</name>
<dbReference type="InterPro" id="IPR002323">
    <property type="entry name" value="Cyt_CIE"/>
</dbReference>
<evidence type="ECO:0000256" key="6">
    <source>
        <dbReference type="PROSITE-ProRule" id="PRU00433"/>
    </source>
</evidence>
<dbReference type="SUPFAM" id="SSF46626">
    <property type="entry name" value="Cytochrome c"/>
    <property type="match status" value="1"/>
</dbReference>
<accession>A0A1A6C447</accession>
<dbReference type="PROSITE" id="PS51007">
    <property type="entry name" value="CYTC"/>
    <property type="match status" value="1"/>
</dbReference>
<dbReference type="GO" id="GO:0020037">
    <property type="term" value="F:heme binding"/>
    <property type="evidence" value="ECO:0007669"/>
    <property type="project" value="InterPro"/>
</dbReference>
<reference evidence="8 9" key="1">
    <citation type="journal article" date="2014" name="Genome Announc.">
        <title>Draft Genome Sequence of the Iron-Oxidizing, Acidophilic, and Halotolerant 'Thiobacillus prosperus' Type Strain DSM 5130.</title>
        <authorList>
            <person name="Ossandon F.J."/>
            <person name="Cardenas J.P."/>
            <person name="Corbett M."/>
            <person name="Quatrini R."/>
            <person name="Holmes D.S."/>
            <person name="Watkin E."/>
        </authorList>
    </citation>
    <scope>NUCLEOTIDE SEQUENCE [LARGE SCALE GENOMIC DNA]</scope>
    <source>
        <strain evidence="8 9">DSM 5130</strain>
    </source>
</reference>
<dbReference type="Gene3D" id="1.10.760.10">
    <property type="entry name" value="Cytochrome c-like domain"/>
    <property type="match status" value="1"/>
</dbReference>
<keyword evidence="1" id="KW-0813">Transport</keyword>
<evidence type="ECO:0000256" key="1">
    <source>
        <dbReference type="ARBA" id="ARBA00022448"/>
    </source>
</evidence>
<dbReference type="PANTHER" id="PTHR40942">
    <property type="match status" value="1"/>
</dbReference>
<dbReference type="GO" id="GO:0009055">
    <property type="term" value="F:electron transfer activity"/>
    <property type="evidence" value="ECO:0007669"/>
    <property type="project" value="InterPro"/>
</dbReference>
<keyword evidence="4" id="KW-0249">Electron transport</keyword>
<dbReference type="InterPro" id="IPR009056">
    <property type="entry name" value="Cyt_c-like_dom"/>
</dbReference>
<feature type="domain" description="Cytochrome c" evidence="7">
    <location>
        <begin position="69"/>
        <end position="149"/>
    </location>
</feature>
<gene>
    <name evidence="8" type="ORF">Thpro_021643</name>
</gene>
<dbReference type="GO" id="GO:0005506">
    <property type="term" value="F:iron ion binding"/>
    <property type="evidence" value="ECO:0007669"/>
    <property type="project" value="InterPro"/>
</dbReference>
<sequence>MDGTSRILMVVSMGLLLLVGVFLISRLLAHIAAVGEPVASAVTVEAAAAADARIKPVGAVRSEDVTKPRPILSGKQIVGAVCAQCHGSGVLGAPKIGSHELWAARVAQGYAVLLKHAEEGFKNMPARGGDPRLSNDDLKRAIAYMVDESGFKSPKGWSTIGMPAAAKSAAGMPAS</sequence>
<keyword evidence="2 6" id="KW-0349">Heme</keyword>
<dbReference type="EMBL" id="JQSG02000003">
    <property type="protein sequence ID" value="OBS09315.1"/>
    <property type="molecule type" value="Genomic_DNA"/>
</dbReference>
<protein>
    <recommendedName>
        <fullName evidence="7">Cytochrome c domain-containing protein</fullName>
    </recommendedName>
</protein>
<evidence type="ECO:0000256" key="2">
    <source>
        <dbReference type="ARBA" id="ARBA00022617"/>
    </source>
</evidence>